<feature type="region of interest" description="Disordered" evidence="1">
    <location>
        <begin position="1"/>
        <end position="114"/>
    </location>
</feature>
<organism evidence="2">
    <name type="scientific">uncultured Mycobacteriales bacterium</name>
    <dbReference type="NCBI Taxonomy" id="581187"/>
    <lineage>
        <taxon>Bacteria</taxon>
        <taxon>Bacillati</taxon>
        <taxon>Actinomycetota</taxon>
        <taxon>Actinomycetes</taxon>
        <taxon>Mycobacteriales</taxon>
        <taxon>environmental samples</taxon>
    </lineage>
</organism>
<evidence type="ECO:0000256" key="1">
    <source>
        <dbReference type="SAM" id="MobiDB-lite"/>
    </source>
</evidence>
<evidence type="ECO:0000313" key="2">
    <source>
        <dbReference type="EMBL" id="CAA9279743.1"/>
    </source>
</evidence>
<dbReference type="EMBL" id="CADCTP010000316">
    <property type="protein sequence ID" value="CAA9279743.1"/>
    <property type="molecule type" value="Genomic_DNA"/>
</dbReference>
<gene>
    <name evidence="2" type="ORF">AVDCRST_MAG41-3508</name>
</gene>
<name>A0A6J4JJQ5_9ACTN</name>
<sequence length="114" mass="11742">DPPDPGPGRGRPPAASPRHPHHRRGGPAGRLRLFARVARADRRQPVPAHLGAGRGRDGRGREGVRGQAAADLGADHPGRPEGTGGRDGGTRSVGPQARVDHARTGPGAAPRPDL</sequence>
<protein>
    <submittedName>
        <fullName evidence="2">Transcriptional regulator, MarR family</fullName>
    </submittedName>
</protein>
<feature type="non-terminal residue" evidence="2">
    <location>
        <position position="1"/>
    </location>
</feature>
<dbReference type="AlphaFoldDB" id="A0A6J4JJQ5"/>
<proteinExistence type="predicted"/>
<reference evidence="2" key="1">
    <citation type="submission" date="2020-02" db="EMBL/GenBank/DDBJ databases">
        <authorList>
            <person name="Meier V. D."/>
        </authorList>
    </citation>
    <scope>NUCLEOTIDE SEQUENCE</scope>
    <source>
        <strain evidence="2">AVDCRST_MAG41</strain>
    </source>
</reference>
<feature type="non-terminal residue" evidence="2">
    <location>
        <position position="114"/>
    </location>
</feature>
<feature type="compositionally biased region" description="Basic and acidic residues" evidence="1">
    <location>
        <begin position="54"/>
        <end position="64"/>
    </location>
</feature>
<accession>A0A6J4JJQ5</accession>